<protein>
    <submittedName>
        <fullName evidence="1">Uncharacterized protein</fullName>
    </submittedName>
</protein>
<evidence type="ECO:0000313" key="2">
    <source>
        <dbReference type="Proteomes" id="UP000834106"/>
    </source>
</evidence>
<dbReference type="EMBL" id="OU503041">
    <property type="protein sequence ID" value="CAI9762687.1"/>
    <property type="molecule type" value="Genomic_DNA"/>
</dbReference>
<dbReference type="Proteomes" id="UP000834106">
    <property type="component" value="Chromosome 6"/>
</dbReference>
<dbReference type="AlphaFoldDB" id="A0AAD2DPX4"/>
<sequence>MYMTSFKSGQDFKISSLEKFPPVSLPVSQDFLLNYISFDRITIFCSDFLLPQLATVHLFFNKQNAFHQMISRRTGGKKHVRALLEHHLQLLSPHLWIYQLSGFIVILFCCSSQIILPSPNGLLDSSLGERSLFYQHINFQVQGILVIVFPGMVKSLLEWQLPG</sequence>
<reference evidence="1" key="1">
    <citation type="submission" date="2023-05" db="EMBL/GenBank/DDBJ databases">
        <authorList>
            <person name="Huff M."/>
        </authorList>
    </citation>
    <scope>NUCLEOTIDE SEQUENCE</scope>
</reference>
<proteinExistence type="predicted"/>
<keyword evidence="2" id="KW-1185">Reference proteome</keyword>
<evidence type="ECO:0000313" key="1">
    <source>
        <dbReference type="EMBL" id="CAI9762687.1"/>
    </source>
</evidence>
<organism evidence="1 2">
    <name type="scientific">Fraxinus pennsylvanica</name>
    <dbReference type="NCBI Taxonomy" id="56036"/>
    <lineage>
        <taxon>Eukaryota</taxon>
        <taxon>Viridiplantae</taxon>
        <taxon>Streptophyta</taxon>
        <taxon>Embryophyta</taxon>
        <taxon>Tracheophyta</taxon>
        <taxon>Spermatophyta</taxon>
        <taxon>Magnoliopsida</taxon>
        <taxon>eudicotyledons</taxon>
        <taxon>Gunneridae</taxon>
        <taxon>Pentapetalae</taxon>
        <taxon>asterids</taxon>
        <taxon>lamiids</taxon>
        <taxon>Lamiales</taxon>
        <taxon>Oleaceae</taxon>
        <taxon>Oleeae</taxon>
        <taxon>Fraxinus</taxon>
    </lineage>
</organism>
<accession>A0AAD2DPX4</accession>
<gene>
    <name evidence="1" type="ORF">FPE_LOCUS10117</name>
</gene>
<name>A0AAD2DPX4_9LAMI</name>